<protein>
    <submittedName>
        <fullName evidence="7">Cell envelope biogenesis protein OmpA</fullName>
    </submittedName>
</protein>
<dbReference type="PROSITE" id="PS50005">
    <property type="entry name" value="TPR"/>
    <property type="match status" value="1"/>
</dbReference>
<dbReference type="Pfam" id="PF00691">
    <property type="entry name" value="OmpA"/>
    <property type="match status" value="1"/>
</dbReference>
<dbReference type="SUPFAM" id="SSF48452">
    <property type="entry name" value="TPR-like"/>
    <property type="match status" value="1"/>
</dbReference>
<dbReference type="InterPro" id="IPR019734">
    <property type="entry name" value="TPR_rpt"/>
</dbReference>
<dbReference type="PROSITE" id="PS51123">
    <property type="entry name" value="OMPA_2"/>
    <property type="match status" value="1"/>
</dbReference>
<keyword evidence="4" id="KW-0802">TPR repeat</keyword>
<proteinExistence type="predicted"/>
<dbReference type="InterPro" id="IPR011659">
    <property type="entry name" value="WD40"/>
</dbReference>
<feature type="domain" description="OmpA-like" evidence="6">
    <location>
        <begin position="534"/>
        <end position="654"/>
    </location>
</feature>
<dbReference type="Pfam" id="PF07676">
    <property type="entry name" value="PD40"/>
    <property type="match status" value="2"/>
</dbReference>
<dbReference type="RefSeq" id="WP_027414205.1">
    <property type="nucleotide sequence ID" value="NZ_BMWS01000005.1"/>
</dbReference>
<dbReference type="Proteomes" id="UP000601108">
    <property type="component" value="Unassembled WGS sequence"/>
</dbReference>
<dbReference type="InterPro" id="IPR011042">
    <property type="entry name" value="6-blade_b-propeller_TolB-like"/>
</dbReference>
<keyword evidence="8" id="KW-1185">Reference proteome</keyword>
<comment type="caution">
    <text evidence="7">The sequence shown here is derived from an EMBL/GenBank/DDBJ whole genome shotgun (WGS) entry which is preliminary data.</text>
</comment>
<keyword evidence="2 5" id="KW-0472">Membrane</keyword>
<dbReference type="PRINTS" id="PR01021">
    <property type="entry name" value="OMPADOMAIN"/>
</dbReference>
<evidence type="ECO:0000259" key="6">
    <source>
        <dbReference type="PROSITE" id="PS51123"/>
    </source>
</evidence>
<feature type="repeat" description="TPR" evidence="4">
    <location>
        <begin position="59"/>
        <end position="92"/>
    </location>
</feature>
<organism evidence="7 8">
    <name type="scientific">Aquimarina muelleri</name>
    <dbReference type="NCBI Taxonomy" id="279356"/>
    <lineage>
        <taxon>Bacteria</taxon>
        <taxon>Pseudomonadati</taxon>
        <taxon>Bacteroidota</taxon>
        <taxon>Flavobacteriia</taxon>
        <taxon>Flavobacteriales</taxon>
        <taxon>Flavobacteriaceae</taxon>
        <taxon>Aquimarina</taxon>
    </lineage>
</organism>
<dbReference type="SUPFAM" id="SSF49464">
    <property type="entry name" value="Carboxypeptidase regulatory domain-like"/>
    <property type="match status" value="1"/>
</dbReference>
<dbReference type="PANTHER" id="PTHR30329">
    <property type="entry name" value="STATOR ELEMENT OF FLAGELLAR MOTOR COMPLEX"/>
    <property type="match status" value="1"/>
</dbReference>
<comment type="subcellular location">
    <subcellularLocation>
        <location evidence="1">Cell outer membrane</location>
    </subcellularLocation>
</comment>
<gene>
    <name evidence="7" type="ORF">GCM10007384_09770</name>
</gene>
<dbReference type="InterPro" id="IPR050330">
    <property type="entry name" value="Bact_OuterMem_StrucFunc"/>
</dbReference>
<reference evidence="7 8" key="1">
    <citation type="journal article" date="2014" name="Int. J. Syst. Evol. Microbiol.">
        <title>Complete genome sequence of Corynebacterium casei LMG S-19264T (=DSM 44701T), isolated from a smear-ripened cheese.</title>
        <authorList>
            <consortium name="US DOE Joint Genome Institute (JGI-PGF)"/>
            <person name="Walter F."/>
            <person name="Albersmeier A."/>
            <person name="Kalinowski J."/>
            <person name="Ruckert C."/>
        </authorList>
    </citation>
    <scope>NUCLEOTIDE SEQUENCE [LARGE SCALE GENOMIC DNA]</scope>
    <source>
        <strain evidence="7 8">KCTC 12285</strain>
    </source>
</reference>
<keyword evidence="3" id="KW-0998">Cell outer membrane</keyword>
<evidence type="ECO:0000313" key="8">
    <source>
        <dbReference type="Proteomes" id="UP000601108"/>
    </source>
</evidence>
<sequence length="654" mass="74798">MRKHLLKSLLLVILLFSINNPLFSQEKKLQKAKEQFDRYQYIDAQETYLKVVKKGYKSAELFMNLGDSYYFNSQFEDALKWYKELVNSYPDQVKPEYYFRYAQALKTKERYEESNTYMQKFADLSENDQRAELFKKGEDYIKQIDFQSGRFEIKNAPINSVFSDFGTAFYAKNVVFSSSRDTLMLKKTIHQWNDEAFLNLFEVEYDSVNDSYSKIKRFSGVINSKFHESTPVFTKDGKTIYFTRNNFDKGKLGRDEKGTNKLKIYRSKKNDEGRWSEPESLPFNSDQYSVAHPALSNDEKILYFSSDMPGSKGLSDLYEVAIMNDGTFGEPKNMGEVINTEGKETFPFISADDQLYFSSNGRHIGLGGLDVYVTNLDPKTQEEKEIINIGKPINSSKDDFAFIVDTASKIGYFSSNRDGGKGGDDIYSFVQLEDLKKPCEITISGLITDKDTNALLPDTKVSVYNSNNDLIQSVVVGEEATYTQLVKCKSKYFVRAEKEGYTTLEKLVNTLDKTETLDTPLALEKKIKSADVGDDLAKILSLQPIYFDFNGAQIRLDAKVELAKVIEVMNQYTTMKIEVRSHTDSHGDDAYNLDLSERRAKSTVQYIIDNGISVDRITGKGLGETQPVNDCGNDTNCDKQEYQLNRRSEFIIMK</sequence>
<dbReference type="Gene3D" id="2.60.40.1120">
    <property type="entry name" value="Carboxypeptidase-like, regulatory domain"/>
    <property type="match status" value="1"/>
</dbReference>
<evidence type="ECO:0000313" key="7">
    <source>
        <dbReference type="EMBL" id="GGX10102.1"/>
    </source>
</evidence>
<evidence type="ECO:0000256" key="5">
    <source>
        <dbReference type="PROSITE-ProRule" id="PRU00473"/>
    </source>
</evidence>
<dbReference type="SUPFAM" id="SSF103088">
    <property type="entry name" value="OmpA-like"/>
    <property type="match status" value="1"/>
</dbReference>
<dbReference type="GO" id="GO:0009279">
    <property type="term" value="C:cell outer membrane"/>
    <property type="evidence" value="ECO:0007669"/>
    <property type="project" value="UniProtKB-SubCell"/>
</dbReference>
<dbReference type="InterPro" id="IPR008969">
    <property type="entry name" value="CarboxyPept-like_regulatory"/>
</dbReference>
<dbReference type="InterPro" id="IPR006665">
    <property type="entry name" value="OmpA-like"/>
</dbReference>
<evidence type="ECO:0000256" key="1">
    <source>
        <dbReference type="ARBA" id="ARBA00004442"/>
    </source>
</evidence>
<dbReference type="InterPro" id="IPR036737">
    <property type="entry name" value="OmpA-like_sf"/>
</dbReference>
<evidence type="ECO:0000256" key="4">
    <source>
        <dbReference type="PROSITE-ProRule" id="PRU00339"/>
    </source>
</evidence>
<dbReference type="CDD" id="cd07185">
    <property type="entry name" value="OmpA_C-like"/>
    <property type="match status" value="1"/>
</dbReference>
<dbReference type="Gene3D" id="2.120.10.30">
    <property type="entry name" value="TolB, C-terminal domain"/>
    <property type="match status" value="1"/>
</dbReference>
<dbReference type="Gene3D" id="1.25.40.10">
    <property type="entry name" value="Tetratricopeptide repeat domain"/>
    <property type="match status" value="1"/>
</dbReference>
<dbReference type="EMBL" id="BMWS01000005">
    <property type="protein sequence ID" value="GGX10102.1"/>
    <property type="molecule type" value="Genomic_DNA"/>
</dbReference>
<name>A0A918JT21_9FLAO</name>
<dbReference type="SUPFAM" id="SSF82171">
    <property type="entry name" value="DPP6 N-terminal domain-like"/>
    <property type="match status" value="1"/>
</dbReference>
<dbReference type="InterPro" id="IPR011990">
    <property type="entry name" value="TPR-like_helical_dom_sf"/>
</dbReference>
<dbReference type="InterPro" id="IPR006664">
    <property type="entry name" value="OMP_bac"/>
</dbReference>
<accession>A0A918JT21</accession>
<dbReference type="PANTHER" id="PTHR30329:SF21">
    <property type="entry name" value="LIPOPROTEIN YIAD-RELATED"/>
    <property type="match status" value="1"/>
</dbReference>
<dbReference type="Gene3D" id="3.30.1330.60">
    <property type="entry name" value="OmpA-like domain"/>
    <property type="match status" value="1"/>
</dbReference>
<evidence type="ECO:0000256" key="2">
    <source>
        <dbReference type="ARBA" id="ARBA00023136"/>
    </source>
</evidence>
<dbReference type="AlphaFoldDB" id="A0A918JT21"/>
<evidence type="ECO:0000256" key="3">
    <source>
        <dbReference type="ARBA" id="ARBA00023237"/>
    </source>
</evidence>